<dbReference type="Proteomes" id="UP000887540">
    <property type="component" value="Unplaced"/>
</dbReference>
<evidence type="ECO:0000256" key="5">
    <source>
        <dbReference type="ARBA" id="ARBA00022660"/>
    </source>
</evidence>
<feature type="compositionally biased region" description="Polar residues" evidence="10">
    <location>
        <begin position="211"/>
        <end position="221"/>
    </location>
</feature>
<keyword evidence="11" id="KW-1185">Reference proteome</keyword>
<dbReference type="GO" id="GO:0045271">
    <property type="term" value="C:respiratory chain complex I"/>
    <property type="evidence" value="ECO:0007669"/>
    <property type="project" value="UniProtKB-ARBA"/>
</dbReference>
<dbReference type="AlphaFoldDB" id="A0A914DN23"/>
<evidence type="ECO:0000256" key="1">
    <source>
        <dbReference type="ARBA" id="ARBA00004443"/>
    </source>
</evidence>
<dbReference type="PANTHER" id="PTHR13094">
    <property type="entry name" value="NADH-UBIQUINONE OXIDOREDUCTASE PDSW SUBUNIT"/>
    <property type="match status" value="1"/>
</dbReference>
<keyword evidence="8" id="KW-0496">Mitochondrion</keyword>
<evidence type="ECO:0000256" key="3">
    <source>
        <dbReference type="ARBA" id="ARBA00014109"/>
    </source>
</evidence>
<sequence length="221" mass="27181">MPVTWFREKIVEPLHDRYKRPYYHRKLNRVPEVDQCGVNDAACIYEAAEQFRLDKLVDRYILHILQNRAYDCLIQHKPYREPCIKLIDDWQESELNWFIKYGELGASADVMDCYMKQKHRMVWERRHPEIMEERQKRYEEHKRRVENGDLDYHFYKKGLYWQDKKNYLAPYEPFTQRPGIEGDQPLSKDWQYYKKLAEDPEFDKKQGKTADYSNNPFRGRW</sequence>
<evidence type="ECO:0000313" key="12">
    <source>
        <dbReference type="WBParaSite" id="ACRNAN_scaffold3214.g22196.t1"/>
    </source>
</evidence>
<evidence type="ECO:0000256" key="6">
    <source>
        <dbReference type="ARBA" id="ARBA00022792"/>
    </source>
</evidence>
<dbReference type="WBParaSite" id="ACRNAN_scaffold3214.g22196.t1">
    <property type="protein sequence ID" value="ACRNAN_scaffold3214.g22196.t1"/>
    <property type="gene ID" value="ACRNAN_scaffold3214.g22196"/>
</dbReference>
<feature type="region of interest" description="Disordered" evidence="10">
    <location>
        <begin position="201"/>
        <end position="221"/>
    </location>
</feature>
<dbReference type="GO" id="GO:0005743">
    <property type="term" value="C:mitochondrial inner membrane"/>
    <property type="evidence" value="ECO:0007669"/>
    <property type="project" value="UniProtKB-SubCell"/>
</dbReference>
<evidence type="ECO:0000256" key="7">
    <source>
        <dbReference type="ARBA" id="ARBA00022982"/>
    </source>
</evidence>
<evidence type="ECO:0000256" key="10">
    <source>
        <dbReference type="SAM" id="MobiDB-lite"/>
    </source>
</evidence>
<evidence type="ECO:0000256" key="2">
    <source>
        <dbReference type="ARBA" id="ARBA00008317"/>
    </source>
</evidence>
<keyword evidence="7" id="KW-0249">Electron transport</keyword>
<evidence type="ECO:0000313" key="11">
    <source>
        <dbReference type="Proteomes" id="UP000887540"/>
    </source>
</evidence>
<dbReference type="InterPro" id="IPR019377">
    <property type="entry name" value="NADH_UbQ_OxRdtase_su10"/>
</dbReference>
<reference evidence="12" key="1">
    <citation type="submission" date="2022-11" db="UniProtKB">
        <authorList>
            <consortium name="WormBaseParasite"/>
        </authorList>
    </citation>
    <scope>IDENTIFICATION</scope>
</reference>
<accession>A0A914DN23</accession>
<name>A0A914DN23_9BILA</name>
<proteinExistence type="inferred from homology"/>
<dbReference type="Pfam" id="PF10249">
    <property type="entry name" value="NDUFB10"/>
    <property type="match status" value="1"/>
</dbReference>
<organism evidence="11 12">
    <name type="scientific">Acrobeloides nanus</name>
    <dbReference type="NCBI Taxonomy" id="290746"/>
    <lineage>
        <taxon>Eukaryota</taxon>
        <taxon>Metazoa</taxon>
        <taxon>Ecdysozoa</taxon>
        <taxon>Nematoda</taxon>
        <taxon>Chromadorea</taxon>
        <taxon>Rhabditida</taxon>
        <taxon>Tylenchina</taxon>
        <taxon>Cephalobomorpha</taxon>
        <taxon>Cephaloboidea</taxon>
        <taxon>Cephalobidae</taxon>
        <taxon>Acrobeloides</taxon>
    </lineage>
</organism>
<dbReference type="PANTHER" id="PTHR13094:SF1">
    <property type="entry name" value="NADH DEHYDROGENASE [UBIQUINONE] 1 BETA SUBCOMPLEX SUBUNIT 10"/>
    <property type="match status" value="1"/>
</dbReference>
<keyword evidence="5" id="KW-0679">Respiratory chain</keyword>
<keyword evidence="6" id="KW-0999">Mitochondrion inner membrane</keyword>
<evidence type="ECO:0000256" key="4">
    <source>
        <dbReference type="ARBA" id="ARBA00022448"/>
    </source>
</evidence>
<comment type="subcellular location">
    <subcellularLocation>
        <location evidence="1">Mitochondrion inner membrane</location>
        <topology evidence="1">Peripheral membrane protein</topology>
        <orientation evidence="1">Matrix side</orientation>
    </subcellularLocation>
</comment>
<keyword evidence="4" id="KW-0813">Transport</keyword>
<evidence type="ECO:0000256" key="9">
    <source>
        <dbReference type="ARBA" id="ARBA00023136"/>
    </source>
</evidence>
<dbReference type="InterPro" id="IPR039993">
    <property type="entry name" value="NDUFB10"/>
</dbReference>
<evidence type="ECO:0000256" key="8">
    <source>
        <dbReference type="ARBA" id="ARBA00023128"/>
    </source>
</evidence>
<keyword evidence="9" id="KW-0472">Membrane</keyword>
<protein>
    <recommendedName>
        <fullName evidence="3">NADH dehydrogenase [ubiquinone] 1 beta subcomplex subunit 10</fullName>
    </recommendedName>
</protein>
<comment type="similarity">
    <text evidence="2">Belongs to the complex I NDUFB10 subunit family.</text>
</comment>